<dbReference type="PANTHER" id="PTHR24171:SF10">
    <property type="entry name" value="ANKYRIN REPEAT DOMAIN-CONTAINING PROTEIN 29-LIKE"/>
    <property type="match status" value="1"/>
</dbReference>
<keyword evidence="2 3" id="KW-0040">ANK repeat</keyword>
<dbReference type="Gene3D" id="1.25.40.20">
    <property type="entry name" value="Ankyrin repeat-containing domain"/>
    <property type="match status" value="3"/>
</dbReference>
<dbReference type="PROSITE" id="PS50088">
    <property type="entry name" value="ANK_REPEAT"/>
    <property type="match status" value="6"/>
</dbReference>
<dbReference type="AlphaFoldDB" id="D8LTL5"/>
<dbReference type="EMBL" id="FN649137">
    <property type="protein sequence ID" value="CBN73912.1"/>
    <property type="molecule type" value="Genomic_DNA"/>
</dbReference>
<feature type="repeat" description="ANK" evidence="3">
    <location>
        <begin position="145"/>
        <end position="177"/>
    </location>
</feature>
<keyword evidence="1" id="KW-0677">Repeat</keyword>
<dbReference type="InterPro" id="IPR036770">
    <property type="entry name" value="Ankyrin_rpt-contain_sf"/>
</dbReference>
<gene>
    <name evidence="4" type="ORF">Esi_0009_0033</name>
</gene>
<sequence length="379" mass="40601">MGKQSGGNAMDEHCWVRLHTARARRWYGLCSPRGRRVIDVNALFGGESESALHVAAARGAEKASTALMIAGADPNLRDRMNRSPLHLAAEAGHRHIIGILLKGADVDAWNDRQETPLHLAASKGHAPCISELLVGGADKDAIDSVGQTPLWHAADNNQLEATEELLAAGANYPGADVDAEATGSDCSTPLHVAVDRRVASIGTIGALLEGGADIHVFDEIDDTPLHRACKRSSVTGVELLLRRGADEELTNEEGDAPADIVGASPSNATVDEEIEVDNQRIRRMLARAPADRSWRRRGLLVLSRSCPTRVQIANRSSSGSSIGSSKGCFAKVSPASRKNSGGDNEETGDQMVMVDWRYLVCRLIELEVDGLFRLVVGFV</sequence>
<evidence type="ECO:0000313" key="5">
    <source>
        <dbReference type="Proteomes" id="UP000002630"/>
    </source>
</evidence>
<dbReference type="OrthoDB" id="204696at2759"/>
<feature type="repeat" description="ANK" evidence="3">
    <location>
        <begin position="80"/>
        <end position="102"/>
    </location>
</feature>
<evidence type="ECO:0000256" key="1">
    <source>
        <dbReference type="ARBA" id="ARBA00022737"/>
    </source>
</evidence>
<feature type="repeat" description="ANK" evidence="3">
    <location>
        <begin position="185"/>
        <end position="219"/>
    </location>
</feature>
<dbReference type="EMBL" id="FN649732">
    <property type="protein sequence ID" value="CBN73912.1"/>
    <property type="molecule type" value="Genomic_DNA"/>
</dbReference>
<evidence type="ECO:0000256" key="3">
    <source>
        <dbReference type="PROSITE-ProRule" id="PRU00023"/>
    </source>
</evidence>
<protein>
    <submittedName>
        <fullName evidence="4">MHC_I C-terminus family protein</fullName>
    </submittedName>
</protein>
<dbReference type="PROSITE" id="PS50297">
    <property type="entry name" value="ANK_REP_REGION"/>
    <property type="match status" value="5"/>
</dbReference>
<reference evidence="4 5" key="1">
    <citation type="journal article" date="2010" name="Nature">
        <title>The Ectocarpus genome and the independent evolution of multicellularity in brown algae.</title>
        <authorList>
            <person name="Cock J.M."/>
            <person name="Sterck L."/>
            <person name="Rouze P."/>
            <person name="Scornet D."/>
            <person name="Allen A.E."/>
            <person name="Amoutzias G."/>
            <person name="Anthouard V."/>
            <person name="Artiguenave F."/>
            <person name="Aury J.M."/>
            <person name="Badger J.H."/>
            <person name="Beszteri B."/>
            <person name="Billiau K."/>
            <person name="Bonnet E."/>
            <person name="Bothwell J.H."/>
            <person name="Bowler C."/>
            <person name="Boyen C."/>
            <person name="Brownlee C."/>
            <person name="Carrano C.J."/>
            <person name="Charrier B."/>
            <person name="Cho G.Y."/>
            <person name="Coelho S.M."/>
            <person name="Collen J."/>
            <person name="Corre E."/>
            <person name="Da Silva C."/>
            <person name="Delage L."/>
            <person name="Delaroque N."/>
            <person name="Dittami S.M."/>
            <person name="Doulbeau S."/>
            <person name="Elias M."/>
            <person name="Farnham G."/>
            <person name="Gachon C.M."/>
            <person name="Gschloessl B."/>
            <person name="Heesch S."/>
            <person name="Jabbari K."/>
            <person name="Jubin C."/>
            <person name="Kawai H."/>
            <person name="Kimura K."/>
            <person name="Kloareg B."/>
            <person name="Kupper F.C."/>
            <person name="Lang D."/>
            <person name="Le Bail A."/>
            <person name="Leblanc C."/>
            <person name="Lerouge P."/>
            <person name="Lohr M."/>
            <person name="Lopez P.J."/>
            <person name="Martens C."/>
            <person name="Maumus F."/>
            <person name="Michel G."/>
            <person name="Miranda-Saavedra D."/>
            <person name="Morales J."/>
            <person name="Moreau H."/>
            <person name="Motomura T."/>
            <person name="Nagasato C."/>
            <person name="Napoli C.A."/>
            <person name="Nelson D.R."/>
            <person name="Nyvall-Collen P."/>
            <person name="Peters A.F."/>
            <person name="Pommier C."/>
            <person name="Potin P."/>
            <person name="Poulain J."/>
            <person name="Quesneville H."/>
            <person name="Read B."/>
            <person name="Rensing S.A."/>
            <person name="Ritter A."/>
            <person name="Rousvoal S."/>
            <person name="Samanta M."/>
            <person name="Samson G."/>
            <person name="Schroeder D.C."/>
            <person name="Segurens B."/>
            <person name="Strittmatter M."/>
            <person name="Tonon T."/>
            <person name="Tregear J.W."/>
            <person name="Valentin K."/>
            <person name="von Dassow P."/>
            <person name="Yamagishi T."/>
            <person name="Van de Peer Y."/>
            <person name="Wincker P."/>
        </authorList>
    </citation>
    <scope>NUCLEOTIDE SEQUENCE [LARGE SCALE GENOMIC DNA]</scope>
    <source>
        <strain evidence="5">Ec32 / CCAP1310/4</strain>
    </source>
</reference>
<dbReference type="eggNOG" id="KOG0192">
    <property type="taxonomic scope" value="Eukaryota"/>
</dbReference>
<feature type="repeat" description="ANK" evidence="3">
    <location>
        <begin position="47"/>
        <end position="79"/>
    </location>
</feature>
<organism evidence="4 5">
    <name type="scientific">Ectocarpus siliculosus</name>
    <name type="common">Brown alga</name>
    <name type="synonym">Conferva siliculosa</name>
    <dbReference type="NCBI Taxonomy" id="2880"/>
    <lineage>
        <taxon>Eukaryota</taxon>
        <taxon>Sar</taxon>
        <taxon>Stramenopiles</taxon>
        <taxon>Ochrophyta</taxon>
        <taxon>PX clade</taxon>
        <taxon>Phaeophyceae</taxon>
        <taxon>Ectocarpales</taxon>
        <taxon>Ectocarpaceae</taxon>
        <taxon>Ectocarpus</taxon>
    </lineage>
</organism>
<dbReference type="InterPro" id="IPR002110">
    <property type="entry name" value="Ankyrin_rpt"/>
</dbReference>
<dbReference type="PANTHER" id="PTHR24171">
    <property type="entry name" value="ANKYRIN REPEAT DOMAIN-CONTAINING PROTEIN 39-RELATED"/>
    <property type="match status" value="1"/>
</dbReference>
<feature type="repeat" description="ANK" evidence="3">
    <location>
        <begin position="220"/>
        <end position="252"/>
    </location>
</feature>
<dbReference type="Pfam" id="PF13857">
    <property type="entry name" value="Ank_5"/>
    <property type="match status" value="1"/>
</dbReference>
<evidence type="ECO:0000313" key="4">
    <source>
        <dbReference type="EMBL" id="CBN73912.1"/>
    </source>
</evidence>
<dbReference type="Proteomes" id="UP000002630">
    <property type="component" value="Linkage Group LG07"/>
</dbReference>
<evidence type="ECO:0000256" key="2">
    <source>
        <dbReference type="ARBA" id="ARBA00023043"/>
    </source>
</evidence>
<accession>D8LTL5</accession>
<dbReference type="SUPFAM" id="SSF48403">
    <property type="entry name" value="Ankyrin repeat"/>
    <property type="match status" value="1"/>
</dbReference>
<keyword evidence="5" id="KW-1185">Reference proteome</keyword>
<dbReference type="SMART" id="SM00248">
    <property type="entry name" value="ANK"/>
    <property type="match status" value="6"/>
</dbReference>
<feature type="repeat" description="ANK" evidence="3">
    <location>
        <begin position="112"/>
        <end position="144"/>
    </location>
</feature>
<dbReference type="InParanoid" id="D8LTL5"/>
<dbReference type="STRING" id="2880.D8LTL5"/>
<dbReference type="Pfam" id="PF12796">
    <property type="entry name" value="Ank_2"/>
    <property type="match status" value="2"/>
</dbReference>
<proteinExistence type="predicted"/>
<name>D8LTL5_ECTSI</name>